<dbReference type="InterPro" id="IPR030678">
    <property type="entry name" value="Peptide/Ni-bd"/>
</dbReference>
<dbReference type="Gene3D" id="3.10.105.10">
    <property type="entry name" value="Dipeptide-binding Protein, Domain 3"/>
    <property type="match status" value="1"/>
</dbReference>
<dbReference type="InterPro" id="IPR039424">
    <property type="entry name" value="SBP_5"/>
</dbReference>
<gene>
    <name evidence="3" type="ORF">JQS30_16145</name>
</gene>
<dbReference type="GO" id="GO:0015833">
    <property type="term" value="P:peptide transport"/>
    <property type="evidence" value="ECO:0007669"/>
    <property type="project" value="TreeGrafter"/>
</dbReference>
<organism evidence="3 4">
    <name type="scientific">Natronoglycomyces albus</name>
    <dbReference type="NCBI Taxonomy" id="2811108"/>
    <lineage>
        <taxon>Bacteria</taxon>
        <taxon>Bacillati</taxon>
        <taxon>Actinomycetota</taxon>
        <taxon>Actinomycetes</taxon>
        <taxon>Glycomycetales</taxon>
        <taxon>Glycomycetaceae</taxon>
        <taxon>Natronoglycomyces</taxon>
    </lineage>
</organism>
<feature type="signal peptide" evidence="1">
    <location>
        <begin position="1"/>
        <end position="34"/>
    </location>
</feature>
<reference evidence="3" key="1">
    <citation type="submission" date="2021-02" db="EMBL/GenBank/DDBJ databases">
        <title>Natronoglycomyces albus gen. nov., sp. nov, a haloalkaliphilic actinobacterium from a soda solonchak soil.</title>
        <authorList>
            <person name="Sorokin D.Y."/>
            <person name="Khijniak T.V."/>
            <person name="Zakharycheva A.P."/>
            <person name="Boueva O.V."/>
            <person name="Ariskina E.V."/>
            <person name="Hahnke R.L."/>
            <person name="Bunk B."/>
            <person name="Sproer C."/>
            <person name="Schumann P."/>
            <person name="Evtushenko L.I."/>
            <person name="Kublanov I.V."/>
        </authorList>
    </citation>
    <scope>NUCLEOTIDE SEQUENCE</scope>
    <source>
        <strain evidence="3">DSM 106290</strain>
    </source>
</reference>
<dbReference type="PANTHER" id="PTHR30290">
    <property type="entry name" value="PERIPLASMIC BINDING COMPONENT OF ABC TRANSPORTER"/>
    <property type="match status" value="1"/>
</dbReference>
<dbReference type="AlphaFoldDB" id="A0A895XHE4"/>
<dbReference type="GO" id="GO:0043190">
    <property type="term" value="C:ATP-binding cassette (ABC) transporter complex"/>
    <property type="evidence" value="ECO:0007669"/>
    <property type="project" value="InterPro"/>
</dbReference>
<evidence type="ECO:0000313" key="3">
    <source>
        <dbReference type="EMBL" id="QSB05261.1"/>
    </source>
</evidence>
<keyword evidence="1" id="KW-0732">Signal</keyword>
<dbReference type="Gene3D" id="3.40.190.10">
    <property type="entry name" value="Periplasmic binding protein-like II"/>
    <property type="match status" value="1"/>
</dbReference>
<dbReference type="KEGG" id="nav:JQS30_16145"/>
<name>A0A895XHE4_9ACTN</name>
<protein>
    <recommendedName>
        <fullName evidence="2">Solute-binding protein family 5 domain-containing protein</fullName>
    </recommendedName>
</protein>
<feature type="chain" id="PRO_5038624194" description="Solute-binding protein family 5 domain-containing protein" evidence="1">
    <location>
        <begin position="35"/>
        <end position="497"/>
    </location>
</feature>
<evidence type="ECO:0000313" key="4">
    <source>
        <dbReference type="Proteomes" id="UP000662939"/>
    </source>
</evidence>
<feature type="domain" description="Solute-binding protein family 5" evidence="2">
    <location>
        <begin position="82"/>
        <end position="417"/>
    </location>
</feature>
<keyword evidence="4" id="KW-1185">Reference proteome</keyword>
<dbReference type="EMBL" id="CP070496">
    <property type="protein sequence ID" value="QSB05261.1"/>
    <property type="molecule type" value="Genomic_DNA"/>
</dbReference>
<sequence>MNDHAPAWRTAPFARRLGVAASAALLAVSSTACTSENDGRQLRVLMADPPEAALSPHSNDAYLLSRWSVSETLVTLDEDGELSASLATGWSMVDDNRWEIELREGVRFHDGTTMDAAAVENALNAAAESATKPRVLEGIELTAEATGDHTLLVSTASPDATLLQRLASPQLAILATSAYRSGDVDPVGAATGPFRISESTNGGAQMKRFDDYWGAAPALTRFRAEYVADPHKRAMALRGNSADIAENIPASELVHLHAGQVQDSPTSRSVLMYLNTDTGPFADEGLRAAAREAIEPESLIDGLYAGHADEPIGLFGPSVPWRSDVAAEFGEAGPVDSDRIDLVTYSNTPQLAEVMALVSSQLEDAGFEVTTTVREYSQVEGDVLGGHFDAFILSRSTVLDSGDPYSFLESDFSCNGVFNISQWCTRGVDTQIATMAAATPGDERISQIAQVEAEILGSVAAIVLLHERLITGVGPGVENVAQDPREFTLITPETTKR</sequence>
<dbReference type="SUPFAM" id="SSF53850">
    <property type="entry name" value="Periplasmic binding protein-like II"/>
    <property type="match status" value="1"/>
</dbReference>
<dbReference type="Pfam" id="PF00496">
    <property type="entry name" value="SBP_bac_5"/>
    <property type="match status" value="1"/>
</dbReference>
<evidence type="ECO:0000259" key="2">
    <source>
        <dbReference type="Pfam" id="PF00496"/>
    </source>
</evidence>
<proteinExistence type="predicted"/>
<dbReference type="GO" id="GO:0042597">
    <property type="term" value="C:periplasmic space"/>
    <property type="evidence" value="ECO:0007669"/>
    <property type="project" value="UniProtKB-ARBA"/>
</dbReference>
<dbReference type="GO" id="GO:1904680">
    <property type="term" value="F:peptide transmembrane transporter activity"/>
    <property type="evidence" value="ECO:0007669"/>
    <property type="project" value="TreeGrafter"/>
</dbReference>
<accession>A0A895XHE4</accession>
<dbReference type="InterPro" id="IPR000914">
    <property type="entry name" value="SBP_5_dom"/>
</dbReference>
<evidence type="ECO:0000256" key="1">
    <source>
        <dbReference type="SAM" id="SignalP"/>
    </source>
</evidence>
<dbReference type="PIRSF" id="PIRSF002741">
    <property type="entry name" value="MppA"/>
    <property type="match status" value="1"/>
</dbReference>
<dbReference type="RefSeq" id="WP_213171265.1">
    <property type="nucleotide sequence ID" value="NZ_CP070496.1"/>
</dbReference>
<dbReference type="PANTHER" id="PTHR30290:SF65">
    <property type="entry name" value="MONOACYL PHOSPHATIDYLINOSITOL TETRAMANNOSIDE-BINDING PROTEIN LPQW-RELATED"/>
    <property type="match status" value="1"/>
</dbReference>
<dbReference type="Proteomes" id="UP000662939">
    <property type="component" value="Chromosome"/>
</dbReference>